<evidence type="ECO:0000313" key="2">
    <source>
        <dbReference type="EMBL" id="MBC3874904.1"/>
    </source>
</evidence>
<dbReference type="RefSeq" id="WP_186942889.1">
    <property type="nucleotide sequence ID" value="NZ_JACOGA010000014.1"/>
</dbReference>
<proteinExistence type="predicted"/>
<keyword evidence="1" id="KW-1133">Transmembrane helix</keyword>
<feature type="transmembrane region" description="Helical" evidence="1">
    <location>
        <begin position="20"/>
        <end position="36"/>
    </location>
</feature>
<keyword evidence="3" id="KW-1185">Reference proteome</keyword>
<gene>
    <name evidence="2" type="ORF">H8K55_15030</name>
</gene>
<sequence>MYKRLQSILQTKLFLKLTKLVILIGLTSAITFYFSAREPKKIEEFNVLIFDTKIKLPSDYYLLVPNGKEEIQLPGGKNSQILVGGKIKEEFLSYLKKNMKTNESKCGLSIMSGGEDVKWKILYSEINYIFFAGAESIQAANPVLEEVCENIKNGIVWHSKK</sequence>
<reference evidence="2 3" key="1">
    <citation type="submission" date="2020-08" db="EMBL/GenBank/DDBJ databases">
        <title>Novel species isolated from subtropical streams in China.</title>
        <authorList>
            <person name="Lu H."/>
        </authorList>
    </citation>
    <scope>NUCLEOTIDE SEQUENCE [LARGE SCALE GENOMIC DNA]</scope>
    <source>
        <strain evidence="2 3">LX15W</strain>
    </source>
</reference>
<dbReference type="Proteomes" id="UP000624279">
    <property type="component" value="Unassembled WGS sequence"/>
</dbReference>
<dbReference type="EMBL" id="JACOGA010000014">
    <property type="protein sequence ID" value="MBC3874904.1"/>
    <property type="molecule type" value="Genomic_DNA"/>
</dbReference>
<keyword evidence="1" id="KW-0812">Transmembrane</keyword>
<protein>
    <submittedName>
        <fullName evidence="2">Uncharacterized protein</fullName>
    </submittedName>
</protein>
<name>A0ABR6YEA5_9BURK</name>
<accession>A0ABR6YEA5</accession>
<keyword evidence="1" id="KW-0472">Membrane</keyword>
<organism evidence="2 3">
    <name type="scientific">Undibacterium flavidum</name>
    <dbReference type="NCBI Taxonomy" id="2762297"/>
    <lineage>
        <taxon>Bacteria</taxon>
        <taxon>Pseudomonadati</taxon>
        <taxon>Pseudomonadota</taxon>
        <taxon>Betaproteobacteria</taxon>
        <taxon>Burkholderiales</taxon>
        <taxon>Oxalobacteraceae</taxon>
        <taxon>Undibacterium</taxon>
    </lineage>
</organism>
<evidence type="ECO:0000313" key="3">
    <source>
        <dbReference type="Proteomes" id="UP000624279"/>
    </source>
</evidence>
<comment type="caution">
    <text evidence="2">The sequence shown here is derived from an EMBL/GenBank/DDBJ whole genome shotgun (WGS) entry which is preliminary data.</text>
</comment>
<evidence type="ECO:0000256" key="1">
    <source>
        <dbReference type="SAM" id="Phobius"/>
    </source>
</evidence>